<evidence type="ECO:0000256" key="9">
    <source>
        <dbReference type="ARBA" id="ARBA00022692"/>
    </source>
</evidence>
<dbReference type="InterPro" id="IPR011009">
    <property type="entry name" value="Kinase-like_dom_sf"/>
</dbReference>
<evidence type="ECO:0000256" key="6">
    <source>
        <dbReference type="ARBA" id="ARBA00022553"/>
    </source>
</evidence>
<evidence type="ECO:0000256" key="22">
    <source>
        <dbReference type="SAM" id="Phobius"/>
    </source>
</evidence>
<dbReference type="Pfam" id="PF00560">
    <property type="entry name" value="LRR_1"/>
    <property type="match status" value="5"/>
</dbReference>
<evidence type="ECO:0000256" key="10">
    <source>
        <dbReference type="ARBA" id="ARBA00022729"/>
    </source>
</evidence>
<evidence type="ECO:0000256" key="8">
    <source>
        <dbReference type="ARBA" id="ARBA00022679"/>
    </source>
</evidence>
<evidence type="ECO:0000256" key="19">
    <source>
        <dbReference type="ARBA" id="ARBA00047899"/>
    </source>
</evidence>
<feature type="signal peptide" evidence="23">
    <location>
        <begin position="1"/>
        <end position="21"/>
    </location>
</feature>
<feature type="binding site" evidence="21">
    <location>
        <position position="669"/>
    </location>
    <ligand>
        <name>ATP</name>
        <dbReference type="ChEBI" id="CHEBI:30616"/>
    </ligand>
</feature>
<dbReference type="PROSITE" id="PS00107">
    <property type="entry name" value="PROTEIN_KINASE_ATP"/>
    <property type="match status" value="1"/>
</dbReference>
<comment type="subcellular location">
    <subcellularLocation>
        <location evidence="1">Cell membrane</location>
        <topology evidence="1">Single-pass membrane protein</topology>
    </subcellularLocation>
</comment>
<evidence type="ECO:0000256" key="23">
    <source>
        <dbReference type="SAM" id="SignalP"/>
    </source>
</evidence>
<evidence type="ECO:0000256" key="16">
    <source>
        <dbReference type="ARBA" id="ARBA00023136"/>
    </source>
</evidence>
<dbReference type="InterPro" id="IPR000719">
    <property type="entry name" value="Prot_kinase_dom"/>
</dbReference>
<comment type="caution">
    <text evidence="25">The sequence shown here is derived from an EMBL/GenBank/DDBJ whole genome shotgun (WGS) entry which is preliminary data.</text>
</comment>
<reference evidence="25 26" key="1">
    <citation type="submission" date="2017-11" db="EMBL/GenBank/DDBJ databases">
        <title>De-novo sequencing of pomegranate (Punica granatum L.) genome.</title>
        <authorList>
            <person name="Akparov Z."/>
            <person name="Amiraslanov A."/>
            <person name="Hajiyeva S."/>
            <person name="Abbasov M."/>
            <person name="Kaur K."/>
            <person name="Hamwieh A."/>
            <person name="Solovyev V."/>
            <person name="Salamov A."/>
            <person name="Braich B."/>
            <person name="Kosarev P."/>
            <person name="Mahmoud A."/>
            <person name="Hajiyev E."/>
            <person name="Babayeva S."/>
            <person name="Izzatullayeva V."/>
            <person name="Mammadov A."/>
            <person name="Mammadov A."/>
            <person name="Sharifova S."/>
            <person name="Ojaghi J."/>
            <person name="Eynullazada K."/>
            <person name="Bayramov B."/>
            <person name="Abdulazimova A."/>
            <person name="Shahmuradov I."/>
        </authorList>
    </citation>
    <scope>NUCLEOTIDE SEQUENCE [LARGE SCALE GENOMIC DNA]</scope>
    <source>
        <strain evidence="26">cv. AG2017</strain>
        <tissue evidence="25">Leaf</tissue>
    </source>
</reference>
<dbReference type="InterPro" id="IPR055414">
    <property type="entry name" value="LRR_R13L4/SHOC2-like"/>
</dbReference>
<evidence type="ECO:0000256" key="3">
    <source>
        <dbReference type="ARBA" id="ARBA00012513"/>
    </source>
</evidence>
<dbReference type="Pfam" id="PF23598">
    <property type="entry name" value="LRR_14"/>
    <property type="match status" value="1"/>
</dbReference>
<dbReference type="PANTHER" id="PTHR27008">
    <property type="entry name" value="OS04G0122200 PROTEIN"/>
    <property type="match status" value="1"/>
</dbReference>
<dbReference type="FunFam" id="1.10.510.10:FF:000358">
    <property type="entry name" value="Putative leucine-rich repeat receptor-like serine/threonine-protein kinase"/>
    <property type="match status" value="1"/>
</dbReference>
<sequence>MIINRPSFFLILAHIITATEAAFVSTNETEYRALLAIKSQIISDPFSALSSWNDSVPLCAWNGVTCGKKHQRVVALELPSLQLMGFLSPYIGNLSFLRVLNLNDNGFHGTLSQEFSQLSRLRALRMAINSFQGELPTNITNHAYLSFLNLSRNNFHGRIPGEVGFLGKLIEIDLSLNHFAGTIPPSLGNLSALSDLSLHSNNIGGSIPPELGKLSNLLFLRLYSNNLSGSIPTTLFNISSILTFTVGANNLSGSLPSDLFITLPNLQLLLLRRSKFSGSIPTSIMNASQLEMISILGNSFTGPVPVDLGGLKNLEVLAFGLNPLGIEGRDDLRFFTSLANCTKLRVLSLYQNGLKGTLPNSIANFSTSLTILQLDFNFISGVIPSGIGNLVNLQLLSLNFNKFVGRIPESIVLDGLLRLTSLSLGLSLASNDFSGPISYQVGKLVNLQALDLSENSISGEIPPTLGDCLVLESLRLGNNQFTGTIPPSMSNLRGIEVLDVSRNNLSGPIPPFLAELPFLKNLNLSFNMFEGEVPKGRIFGNLSAVSVVGNDKLCGGPPMLQLPTCKDGARKKRRNGFWSQRIVLIISVTVPILLLLVGGIITTVLCQSKRSKRETTPASLMENHCPKLSYAELSQATDRFSPANLVGEGSFGVVYKGVLPSNEQIVAVKVLKLEEKGSIKSFMAECEALRQIRHRNLYMPNGSLEKWLHPILNMTGGIDNHTTFSVAQRLSIAIDVATALDYLHHRCHDCIVHCDLKPSNILLDSDFVAHLSDFGLAKFLMAKASRTQSSSIAIRGTVGYIPPEYGIGREVSTQGDVYSFGILLLELFTGKRPTNPMFSGEFGLHEFVDRSLSHGLNQVLDPLLCLEEVQGNLHHCLVLILRVGLMCSAAQPNERIGIEEAAVELQKARDVLQVCTK</sequence>
<keyword evidence="26" id="KW-1185">Reference proteome</keyword>
<keyword evidence="15 22" id="KW-1133">Transmembrane helix</keyword>
<evidence type="ECO:0000256" key="5">
    <source>
        <dbReference type="ARBA" id="ARBA00022527"/>
    </source>
</evidence>
<evidence type="ECO:0000256" key="12">
    <source>
        <dbReference type="ARBA" id="ARBA00022741"/>
    </source>
</evidence>
<keyword evidence="11" id="KW-0677">Repeat</keyword>
<dbReference type="PROSITE" id="PS50011">
    <property type="entry name" value="PROTEIN_KINASE_DOM"/>
    <property type="match status" value="1"/>
</dbReference>
<keyword evidence="7" id="KW-0433">Leucine-rich repeat</keyword>
<dbReference type="SMART" id="SM00220">
    <property type="entry name" value="S_TKc"/>
    <property type="match status" value="1"/>
</dbReference>
<dbReference type="Gene3D" id="3.80.10.10">
    <property type="entry name" value="Ribonuclease Inhibitor"/>
    <property type="match status" value="3"/>
</dbReference>
<keyword evidence="9 22" id="KW-0812">Transmembrane</keyword>
<evidence type="ECO:0000256" key="4">
    <source>
        <dbReference type="ARBA" id="ARBA00022475"/>
    </source>
</evidence>
<keyword evidence="13" id="KW-0418">Kinase</keyword>
<dbReference type="Gene3D" id="1.10.510.10">
    <property type="entry name" value="Transferase(Phosphotransferase) domain 1"/>
    <property type="match status" value="1"/>
</dbReference>
<dbReference type="STRING" id="22663.A0A2I0INJ5"/>
<dbReference type="InterPro" id="IPR001611">
    <property type="entry name" value="Leu-rich_rpt"/>
</dbReference>
<evidence type="ECO:0000313" key="25">
    <source>
        <dbReference type="EMBL" id="PKI45575.1"/>
    </source>
</evidence>
<evidence type="ECO:0000256" key="14">
    <source>
        <dbReference type="ARBA" id="ARBA00022840"/>
    </source>
</evidence>
<evidence type="ECO:0000256" key="17">
    <source>
        <dbReference type="ARBA" id="ARBA00023170"/>
    </source>
</evidence>
<keyword evidence="5" id="KW-0723">Serine/threonine-protein kinase</keyword>
<evidence type="ECO:0000259" key="24">
    <source>
        <dbReference type="PROSITE" id="PS50011"/>
    </source>
</evidence>
<dbReference type="SUPFAM" id="SSF52047">
    <property type="entry name" value="RNI-like"/>
    <property type="match status" value="1"/>
</dbReference>
<organism evidence="25 26">
    <name type="scientific">Punica granatum</name>
    <name type="common">Pomegranate</name>
    <dbReference type="NCBI Taxonomy" id="22663"/>
    <lineage>
        <taxon>Eukaryota</taxon>
        <taxon>Viridiplantae</taxon>
        <taxon>Streptophyta</taxon>
        <taxon>Embryophyta</taxon>
        <taxon>Tracheophyta</taxon>
        <taxon>Spermatophyta</taxon>
        <taxon>Magnoliopsida</taxon>
        <taxon>eudicotyledons</taxon>
        <taxon>Gunneridae</taxon>
        <taxon>Pentapetalae</taxon>
        <taxon>rosids</taxon>
        <taxon>malvids</taxon>
        <taxon>Myrtales</taxon>
        <taxon>Lythraceae</taxon>
        <taxon>Punica</taxon>
    </lineage>
</organism>
<evidence type="ECO:0000256" key="18">
    <source>
        <dbReference type="ARBA" id="ARBA00023180"/>
    </source>
</evidence>
<evidence type="ECO:0000256" key="20">
    <source>
        <dbReference type="ARBA" id="ARBA00048679"/>
    </source>
</evidence>
<dbReference type="FunFam" id="3.80.10.10:FF:000095">
    <property type="entry name" value="LRR receptor-like serine/threonine-protein kinase GSO1"/>
    <property type="match status" value="2"/>
</dbReference>
<feature type="transmembrane region" description="Helical" evidence="22">
    <location>
        <begin position="582"/>
        <end position="606"/>
    </location>
</feature>
<dbReference type="InterPro" id="IPR008271">
    <property type="entry name" value="Ser/Thr_kinase_AS"/>
</dbReference>
<comment type="similarity">
    <text evidence="2">Belongs to the protein kinase superfamily. Ser/Thr protein kinase family.</text>
</comment>
<dbReference type="InterPro" id="IPR032675">
    <property type="entry name" value="LRR_dom_sf"/>
</dbReference>
<keyword evidence="8" id="KW-0808">Transferase</keyword>
<dbReference type="InterPro" id="IPR013210">
    <property type="entry name" value="LRR_N_plant-typ"/>
</dbReference>
<evidence type="ECO:0000256" key="7">
    <source>
        <dbReference type="ARBA" id="ARBA00022614"/>
    </source>
</evidence>
<dbReference type="EMBL" id="PGOL01002703">
    <property type="protein sequence ID" value="PKI45575.1"/>
    <property type="molecule type" value="Genomic_DNA"/>
</dbReference>
<feature type="chain" id="PRO_5014136197" description="non-specific serine/threonine protein kinase" evidence="23">
    <location>
        <begin position="22"/>
        <end position="917"/>
    </location>
</feature>
<dbReference type="Pfam" id="PF08263">
    <property type="entry name" value="LRRNT_2"/>
    <property type="match status" value="1"/>
</dbReference>
<dbReference type="GO" id="GO:0005524">
    <property type="term" value="F:ATP binding"/>
    <property type="evidence" value="ECO:0007669"/>
    <property type="project" value="UniProtKB-UniRule"/>
</dbReference>
<comment type="catalytic activity">
    <reaction evidence="19">
        <text>L-threonyl-[protein] + ATP = O-phospho-L-threonyl-[protein] + ADP + H(+)</text>
        <dbReference type="Rhea" id="RHEA:46608"/>
        <dbReference type="Rhea" id="RHEA-COMP:11060"/>
        <dbReference type="Rhea" id="RHEA-COMP:11605"/>
        <dbReference type="ChEBI" id="CHEBI:15378"/>
        <dbReference type="ChEBI" id="CHEBI:30013"/>
        <dbReference type="ChEBI" id="CHEBI:30616"/>
        <dbReference type="ChEBI" id="CHEBI:61977"/>
        <dbReference type="ChEBI" id="CHEBI:456216"/>
        <dbReference type="EC" id="2.7.11.1"/>
    </reaction>
</comment>
<dbReference type="PANTHER" id="PTHR27008:SF592">
    <property type="entry name" value="LEUCINE-RICH REPEAT RECEPTOR-LIKE PROTEIN KINASE FAMILY PROTEIN-RELATED"/>
    <property type="match status" value="1"/>
</dbReference>
<dbReference type="SUPFAM" id="SSF52058">
    <property type="entry name" value="L domain-like"/>
    <property type="match status" value="1"/>
</dbReference>
<dbReference type="GO" id="GO:0004674">
    <property type="term" value="F:protein serine/threonine kinase activity"/>
    <property type="evidence" value="ECO:0007669"/>
    <property type="project" value="UniProtKB-KW"/>
</dbReference>
<dbReference type="EC" id="2.7.11.1" evidence="3"/>
<accession>A0A2I0INJ5</accession>
<dbReference type="PROSITE" id="PS00108">
    <property type="entry name" value="PROTEIN_KINASE_ST"/>
    <property type="match status" value="1"/>
</dbReference>
<dbReference type="InterPro" id="IPR017441">
    <property type="entry name" value="Protein_kinase_ATP_BS"/>
</dbReference>
<feature type="domain" description="Protein kinase" evidence="24">
    <location>
        <begin position="640"/>
        <end position="912"/>
    </location>
</feature>
<dbReference type="InterPro" id="IPR051809">
    <property type="entry name" value="Plant_receptor-like_S/T_kinase"/>
</dbReference>
<keyword evidence="14 21" id="KW-0067">ATP-binding</keyword>
<evidence type="ECO:0000256" key="13">
    <source>
        <dbReference type="ARBA" id="ARBA00022777"/>
    </source>
</evidence>
<name>A0A2I0INJ5_PUNGR</name>
<dbReference type="SMART" id="SM00369">
    <property type="entry name" value="LRR_TYP"/>
    <property type="match status" value="6"/>
</dbReference>
<keyword evidence="17" id="KW-0675">Receptor</keyword>
<evidence type="ECO:0000256" key="2">
    <source>
        <dbReference type="ARBA" id="ARBA00008684"/>
    </source>
</evidence>
<evidence type="ECO:0000256" key="1">
    <source>
        <dbReference type="ARBA" id="ARBA00004162"/>
    </source>
</evidence>
<dbReference type="SUPFAM" id="SSF56112">
    <property type="entry name" value="Protein kinase-like (PK-like)"/>
    <property type="match status" value="1"/>
</dbReference>
<gene>
    <name evidence="25" type="ORF">CRG98_034032</name>
</gene>
<keyword evidence="12 21" id="KW-0547">Nucleotide-binding</keyword>
<dbReference type="Gene3D" id="3.30.200.20">
    <property type="entry name" value="Phosphorylase Kinase, domain 1"/>
    <property type="match status" value="1"/>
</dbReference>
<evidence type="ECO:0000256" key="15">
    <source>
        <dbReference type="ARBA" id="ARBA00022989"/>
    </source>
</evidence>
<comment type="catalytic activity">
    <reaction evidence="20">
        <text>L-seryl-[protein] + ATP = O-phospho-L-seryl-[protein] + ADP + H(+)</text>
        <dbReference type="Rhea" id="RHEA:17989"/>
        <dbReference type="Rhea" id="RHEA-COMP:9863"/>
        <dbReference type="Rhea" id="RHEA-COMP:11604"/>
        <dbReference type="ChEBI" id="CHEBI:15378"/>
        <dbReference type="ChEBI" id="CHEBI:29999"/>
        <dbReference type="ChEBI" id="CHEBI:30616"/>
        <dbReference type="ChEBI" id="CHEBI:83421"/>
        <dbReference type="ChEBI" id="CHEBI:456216"/>
        <dbReference type="EC" id="2.7.11.1"/>
    </reaction>
</comment>
<proteinExistence type="inferred from homology"/>
<dbReference type="Pfam" id="PF00069">
    <property type="entry name" value="Pkinase"/>
    <property type="match status" value="1"/>
</dbReference>
<keyword evidence="6" id="KW-0597">Phosphoprotein</keyword>
<dbReference type="GO" id="GO:0005886">
    <property type="term" value="C:plasma membrane"/>
    <property type="evidence" value="ECO:0007669"/>
    <property type="project" value="UniProtKB-SubCell"/>
</dbReference>
<keyword evidence="16 22" id="KW-0472">Membrane</keyword>
<keyword evidence="4" id="KW-1003">Cell membrane</keyword>
<dbReference type="InterPro" id="IPR003591">
    <property type="entry name" value="Leu-rich_rpt_typical-subtyp"/>
</dbReference>
<evidence type="ECO:0000313" key="26">
    <source>
        <dbReference type="Proteomes" id="UP000233551"/>
    </source>
</evidence>
<evidence type="ECO:0000256" key="11">
    <source>
        <dbReference type="ARBA" id="ARBA00022737"/>
    </source>
</evidence>
<protein>
    <recommendedName>
        <fullName evidence="3">non-specific serine/threonine protein kinase</fullName>
        <ecNumber evidence="3">2.7.11.1</ecNumber>
    </recommendedName>
</protein>
<keyword evidence="18" id="KW-0325">Glycoprotein</keyword>
<dbReference type="AlphaFoldDB" id="A0A2I0INJ5"/>
<keyword evidence="10 23" id="KW-0732">Signal</keyword>
<evidence type="ECO:0000256" key="21">
    <source>
        <dbReference type="PROSITE-ProRule" id="PRU10141"/>
    </source>
</evidence>
<dbReference type="Proteomes" id="UP000233551">
    <property type="component" value="Unassembled WGS sequence"/>
</dbReference>